<sequence length="176" mass="21004">MSSTAGLWRFNFRDIPMSDIDLEKYQEKLLELREKYKNSIDNITDCYIYTGKEPPKDNIFASFPFICRRHHPTCTGWYLLWNPNSKINSSKLHSSLHNHCTLWQYKSVSKKIQLELLKDFGNYFEMFDDDDTHPYYIDQFYNMRYGFKTDEDELPDYTSFGLDDAHLNVTEASNPY</sequence>
<evidence type="ECO:0000313" key="1">
    <source>
        <dbReference type="EMBL" id="CAF0782197.1"/>
    </source>
</evidence>
<dbReference type="OrthoDB" id="10375071at2759"/>
<protein>
    <submittedName>
        <fullName evidence="1">Uncharacterized protein</fullName>
    </submittedName>
</protein>
<comment type="caution">
    <text evidence="1">The sequence shown here is derived from an EMBL/GenBank/DDBJ whole genome shotgun (WGS) entry which is preliminary data.</text>
</comment>
<evidence type="ECO:0000313" key="2">
    <source>
        <dbReference type="Proteomes" id="UP000663879"/>
    </source>
</evidence>
<gene>
    <name evidence="1" type="ORF">OXX778_LOCUS5523</name>
</gene>
<dbReference type="Proteomes" id="UP000663879">
    <property type="component" value="Unassembled WGS sequence"/>
</dbReference>
<dbReference type="AlphaFoldDB" id="A0A813RK41"/>
<accession>A0A813RK41</accession>
<keyword evidence="2" id="KW-1185">Reference proteome</keyword>
<dbReference type="EMBL" id="CAJNOC010000606">
    <property type="protein sequence ID" value="CAF0782197.1"/>
    <property type="molecule type" value="Genomic_DNA"/>
</dbReference>
<reference evidence="1" key="1">
    <citation type="submission" date="2021-02" db="EMBL/GenBank/DDBJ databases">
        <authorList>
            <person name="Nowell W R."/>
        </authorList>
    </citation>
    <scope>NUCLEOTIDE SEQUENCE</scope>
    <source>
        <strain evidence="1">Ploen Becks lab</strain>
    </source>
</reference>
<name>A0A813RK41_9BILA</name>
<proteinExistence type="predicted"/>
<organism evidence="1 2">
    <name type="scientific">Brachionus calyciflorus</name>
    <dbReference type="NCBI Taxonomy" id="104777"/>
    <lineage>
        <taxon>Eukaryota</taxon>
        <taxon>Metazoa</taxon>
        <taxon>Spiralia</taxon>
        <taxon>Gnathifera</taxon>
        <taxon>Rotifera</taxon>
        <taxon>Eurotatoria</taxon>
        <taxon>Monogononta</taxon>
        <taxon>Pseudotrocha</taxon>
        <taxon>Ploima</taxon>
        <taxon>Brachionidae</taxon>
        <taxon>Brachionus</taxon>
    </lineage>
</organism>